<dbReference type="STRING" id="1144750.SAMN05443431_11054"/>
<dbReference type="EMBL" id="FORM01000010">
    <property type="protein sequence ID" value="SFJ57395.1"/>
    <property type="molecule type" value="Genomic_DNA"/>
</dbReference>
<evidence type="ECO:0000313" key="7">
    <source>
        <dbReference type="EMBL" id="SFJ57395.1"/>
    </source>
</evidence>
<keyword evidence="3 5" id="KW-1133">Transmembrane helix</keyword>
<reference evidence="8" key="1">
    <citation type="submission" date="2016-10" db="EMBL/GenBank/DDBJ databases">
        <authorList>
            <person name="Varghese N."/>
            <person name="Submissions S."/>
        </authorList>
    </citation>
    <scope>NUCLEOTIDE SEQUENCE [LARGE SCALE GENOMIC DNA]</scope>
    <source>
        <strain evidence="8">DSM 28881</strain>
    </source>
</reference>
<dbReference type="SUPFAM" id="SSF103481">
    <property type="entry name" value="Multidrug resistance efflux transporter EmrE"/>
    <property type="match status" value="2"/>
</dbReference>
<sequence length="270" mass="29885">MVVSALAFALMNLLVKYLNGFGVYQIVFFRAIGTLAFTTPLILKNKIPYFGKKKQLMIIRAIVGVISLTCFFQSLNYIAVGTAVSLRYTAPIFAAILAVFLLKEKIKLLQWFLFALAFSGVLIIKGFGQDINTLGLVLIFVSAFSNGLVFVLIRKIGKDESPLVIINYFMLTALIFGGVMSIGDWKTPNQIEWLILLSLGVFGYVGQLYMTKAFQTGKTSVVAPFKYVEVIFTIIVSTFWFLESYSAMVLLGIAIIIAALISNTLYAAKK</sequence>
<name>A0A1I3SF78_9FLAO</name>
<evidence type="ECO:0000256" key="3">
    <source>
        <dbReference type="ARBA" id="ARBA00022989"/>
    </source>
</evidence>
<feature type="transmembrane region" description="Helical" evidence="5">
    <location>
        <begin position="221"/>
        <end position="242"/>
    </location>
</feature>
<feature type="transmembrane region" description="Helical" evidence="5">
    <location>
        <begin position="134"/>
        <end position="153"/>
    </location>
</feature>
<dbReference type="PANTHER" id="PTHR22911">
    <property type="entry name" value="ACYL-MALONYL CONDENSING ENZYME-RELATED"/>
    <property type="match status" value="1"/>
</dbReference>
<feature type="transmembrane region" description="Helical" evidence="5">
    <location>
        <begin position="165"/>
        <end position="185"/>
    </location>
</feature>
<dbReference type="InterPro" id="IPR000620">
    <property type="entry name" value="EamA_dom"/>
</dbReference>
<feature type="transmembrane region" description="Helical" evidence="5">
    <location>
        <begin position="85"/>
        <end position="102"/>
    </location>
</feature>
<feature type="transmembrane region" description="Helical" evidence="5">
    <location>
        <begin position="191"/>
        <end position="209"/>
    </location>
</feature>
<evidence type="ECO:0000256" key="5">
    <source>
        <dbReference type="SAM" id="Phobius"/>
    </source>
</evidence>
<feature type="transmembrane region" description="Helical" evidence="5">
    <location>
        <begin position="248"/>
        <end position="268"/>
    </location>
</feature>
<keyword evidence="8" id="KW-1185">Reference proteome</keyword>
<keyword evidence="4 5" id="KW-0472">Membrane</keyword>
<evidence type="ECO:0000313" key="8">
    <source>
        <dbReference type="Proteomes" id="UP000199559"/>
    </source>
</evidence>
<feature type="transmembrane region" description="Helical" evidence="5">
    <location>
        <begin position="21"/>
        <end position="43"/>
    </location>
</feature>
<comment type="subcellular location">
    <subcellularLocation>
        <location evidence="1">Membrane</location>
        <topology evidence="1">Multi-pass membrane protein</topology>
    </subcellularLocation>
</comment>
<accession>A0A1I3SF78</accession>
<evidence type="ECO:0000256" key="4">
    <source>
        <dbReference type="ARBA" id="ARBA00023136"/>
    </source>
</evidence>
<dbReference type="Pfam" id="PF00892">
    <property type="entry name" value="EamA"/>
    <property type="match status" value="2"/>
</dbReference>
<dbReference type="Gene3D" id="1.10.3730.20">
    <property type="match status" value="1"/>
</dbReference>
<gene>
    <name evidence="7" type="ORF">SAMN05443431_11054</name>
</gene>
<dbReference type="GO" id="GO:0016020">
    <property type="term" value="C:membrane"/>
    <property type="evidence" value="ECO:0007669"/>
    <property type="project" value="UniProtKB-SubCell"/>
</dbReference>
<feature type="domain" description="EamA" evidence="6">
    <location>
        <begin position="134"/>
        <end position="261"/>
    </location>
</feature>
<dbReference type="PANTHER" id="PTHR22911:SF6">
    <property type="entry name" value="SOLUTE CARRIER FAMILY 35 MEMBER G1"/>
    <property type="match status" value="1"/>
</dbReference>
<feature type="transmembrane region" description="Helical" evidence="5">
    <location>
        <begin position="55"/>
        <end position="79"/>
    </location>
</feature>
<evidence type="ECO:0000256" key="1">
    <source>
        <dbReference type="ARBA" id="ARBA00004141"/>
    </source>
</evidence>
<evidence type="ECO:0000256" key="2">
    <source>
        <dbReference type="ARBA" id="ARBA00022692"/>
    </source>
</evidence>
<dbReference type="AlphaFoldDB" id="A0A1I3SF78"/>
<dbReference type="Proteomes" id="UP000199559">
    <property type="component" value="Unassembled WGS sequence"/>
</dbReference>
<dbReference type="InterPro" id="IPR037185">
    <property type="entry name" value="EmrE-like"/>
</dbReference>
<feature type="domain" description="EamA" evidence="6">
    <location>
        <begin position="2"/>
        <end position="124"/>
    </location>
</feature>
<protein>
    <submittedName>
        <fullName evidence="7">EamA-like transporter family protein</fullName>
    </submittedName>
</protein>
<feature type="transmembrane region" description="Helical" evidence="5">
    <location>
        <begin position="109"/>
        <end position="128"/>
    </location>
</feature>
<organism evidence="7 8">
    <name type="scientific">Olleya namhaensis</name>
    <dbReference type="NCBI Taxonomy" id="1144750"/>
    <lineage>
        <taxon>Bacteria</taxon>
        <taxon>Pseudomonadati</taxon>
        <taxon>Bacteroidota</taxon>
        <taxon>Flavobacteriia</taxon>
        <taxon>Flavobacteriales</taxon>
        <taxon>Flavobacteriaceae</taxon>
    </lineage>
</organism>
<proteinExistence type="predicted"/>
<evidence type="ECO:0000259" key="6">
    <source>
        <dbReference type="Pfam" id="PF00892"/>
    </source>
</evidence>
<keyword evidence="2 5" id="KW-0812">Transmembrane</keyword>